<keyword evidence="4" id="KW-1185">Reference proteome</keyword>
<dbReference type="Pfam" id="PF03184">
    <property type="entry name" value="DDE_1"/>
    <property type="match status" value="1"/>
</dbReference>
<evidence type="ECO:0000313" key="3">
    <source>
        <dbReference type="EMBL" id="KAJ8932296.1"/>
    </source>
</evidence>
<evidence type="ECO:0000256" key="1">
    <source>
        <dbReference type="SAM" id="MobiDB-lite"/>
    </source>
</evidence>
<organism evidence="3 4">
    <name type="scientific">Rhamnusium bicolor</name>
    <dbReference type="NCBI Taxonomy" id="1586634"/>
    <lineage>
        <taxon>Eukaryota</taxon>
        <taxon>Metazoa</taxon>
        <taxon>Ecdysozoa</taxon>
        <taxon>Arthropoda</taxon>
        <taxon>Hexapoda</taxon>
        <taxon>Insecta</taxon>
        <taxon>Pterygota</taxon>
        <taxon>Neoptera</taxon>
        <taxon>Endopterygota</taxon>
        <taxon>Coleoptera</taxon>
        <taxon>Polyphaga</taxon>
        <taxon>Cucujiformia</taxon>
        <taxon>Chrysomeloidea</taxon>
        <taxon>Cerambycidae</taxon>
        <taxon>Lepturinae</taxon>
        <taxon>Rhagiini</taxon>
        <taxon>Rhamnusium</taxon>
    </lineage>
</organism>
<sequence>MHCLSSEAHNHTNVYLDDFPISGLIIFYGKLPYIGRLLRHGAQESLPSVTIYNADETGLYWKLLPEKTYVSSLEKTAPGRKTEKQTLTFLTCTNSISNHKLNPLVIGKAKKPRSFRNFNYPVHYNSSKSAWMTAPIFKPWFHKMFIPEVKKFMRKNNLPVNAMLLLDNAPSHPPAEELRSDDGCIFAMYMPHNVTPLIQPMDQNVIKVTKLFYRKNLLSHIIGQSQDIGTALKSANCKRCCNEDETPENIHVVESKEESDSETIEVDEEIRLSP</sequence>
<evidence type="ECO:0000313" key="4">
    <source>
        <dbReference type="Proteomes" id="UP001162156"/>
    </source>
</evidence>
<proteinExistence type="predicted"/>
<accession>A0AAV8X133</accession>
<dbReference type="AlphaFoldDB" id="A0AAV8X133"/>
<feature type="domain" description="DDE-1" evidence="2">
    <location>
        <begin position="84"/>
        <end position="236"/>
    </location>
</feature>
<dbReference type="InterPro" id="IPR004875">
    <property type="entry name" value="DDE_SF_endonuclease_dom"/>
</dbReference>
<feature type="compositionally biased region" description="Acidic residues" evidence="1">
    <location>
        <begin position="259"/>
        <end position="268"/>
    </location>
</feature>
<gene>
    <name evidence="3" type="ORF">NQ314_014789</name>
</gene>
<dbReference type="Proteomes" id="UP001162156">
    <property type="component" value="Unassembled WGS sequence"/>
</dbReference>
<dbReference type="InterPro" id="IPR050863">
    <property type="entry name" value="CenT-Element_Derived"/>
</dbReference>
<dbReference type="PANTHER" id="PTHR19303:SF16">
    <property type="entry name" value="JERKY PROTEIN HOMOLOG-LIKE"/>
    <property type="match status" value="1"/>
</dbReference>
<reference evidence="3" key="1">
    <citation type="journal article" date="2023" name="Insect Mol. Biol.">
        <title>Genome sequencing provides insights into the evolution of gene families encoding plant cell wall-degrading enzymes in longhorned beetles.</title>
        <authorList>
            <person name="Shin N.R."/>
            <person name="Okamura Y."/>
            <person name="Kirsch R."/>
            <person name="Pauchet Y."/>
        </authorList>
    </citation>
    <scope>NUCLEOTIDE SEQUENCE</scope>
    <source>
        <strain evidence="3">RBIC_L_NR</strain>
    </source>
</reference>
<name>A0AAV8X133_9CUCU</name>
<comment type="caution">
    <text evidence="3">The sequence shown here is derived from an EMBL/GenBank/DDBJ whole genome shotgun (WGS) entry which is preliminary data.</text>
</comment>
<evidence type="ECO:0000259" key="2">
    <source>
        <dbReference type="Pfam" id="PF03184"/>
    </source>
</evidence>
<dbReference type="EMBL" id="JANEYF010004067">
    <property type="protein sequence ID" value="KAJ8932296.1"/>
    <property type="molecule type" value="Genomic_DNA"/>
</dbReference>
<protein>
    <recommendedName>
        <fullName evidence="2">DDE-1 domain-containing protein</fullName>
    </recommendedName>
</protein>
<dbReference type="PANTHER" id="PTHR19303">
    <property type="entry name" value="TRANSPOSON"/>
    <property type="match status" value="1"/>
</dbReference>
<dbReference type="GO" id="GO:0005634">
    <property type="term" value="C:nucleus"/>
    <property type="evidence" value="ECO:0007669"/>
    <property type="project" value="TreeGrafter"/>
</dbReference>
<feature type="region of interest" description="Disordered" evidence="1">
    <location>
        <begin position="254"/>
        <end position="274"/>
    </location>
</feature>
<dbReference type="GO" id="GO:0003677">
    <property type="term" value="F:DNA binding"/>
    <property type="evidence" value="ECO:0007669"/>
    <property type="project" value="TreeGrafter"/>
</dbReference>